<dbReference type="Proteomes" id="UP000272942">
    <property type="component" value="Unassembled WGS sequence"/>
</dbReference>
<comment type="similarity">
    <text evidence="1">Belongs to the dynein heavy chain family.</text>
</comment>
<dbReference type="EMBL" id="UZAN01039478">
    <property type="protein sequence ID" value="VDP65795.1"/>
    <property type="molecule type" value="Genomic_DNA"/>
</dbReference>
<dbReference type="GO" id="GO:0007018">
    <property type="term" value="P:microtubule-based movement"/>
    <property type="evidence" value="ECO:0007669"/>
    <property type="project" value="InterPro"/>
</dbReference>
<dbReference type="Pfam" id="PF12774">
    <property type="entry name" value="AAA_6"/>
    <property type="match status" value="1"/>
</dbReference>
<reference evidence="5" key="1">
    <citation type="submission" date="2016-06" db="UniProtKB">
        <authorList>
            <consortium name="WormBaseParasite"/>
        </authorList>
    </citation>
    <scope>IDENTIFICATION</scope>
</reference>
<dbReference type="PANTHER" id="PTHR46532">
    <property type="entry name" value="MALE FERTILITY FACTOR KL5"/>
    <property type="match status" value="1"/>
</dbReference>
<dbReference type="InterPro" id="IPR043157">
    <property type="entry name" value="Dynein_AAA1S"/>
</dbReference>
<evidence type="ECO:0000256" key="1">
    <source>
        <dbReference type="ARBA" id="ARBA00008887"/>
    </source>
</evidence>
<accession>A0A183A5I5</accession>
<dbReference type="InterPro" id="IPR035699">
    <property type="entry name" value="AAA_6"/>
</dbReference>
<dbReference type="GO" id="GO:0005524">
    <property type="term" value="F:ATP binding"/>
    <property type="evidence" value="ECO:0007669"/>
    <property type="project" value="InterPro"/>
</dbReference>
<dbReference type="OrthoDB" id="5593012at2759"/>
<dbReference type="SUPFAM" id="SSF52540">
    <property type="entry name" value="P-loop containing nucleoside triphosphate hydrolases"/>
    <property type="match status" value="1"/>
</dbReference>
<dbReference type="PANTHER" id="PTHR46532:SF4">
    <property type="entry name" value="AAA+ ATPASE DOMAIN-CONTAINING PROTEIN"/>
    <property type="match status" value="1"/>
</dbReference>
<protein>
    <submittedName>
        <fullName evidence="5">AAA_6 domain-containing protein</fullName>
    </submittedName>
</protein>
<evidence type="ECO:0000259" key="2">
    <source>
        <dbReference type="Pfam" id="PF12774"/>
    </source>
</evidence>
<dbReference type="GO" id="GO:0045505">
    <property type="term" value="F:dynein intermediate chain binding"/>
    <property type="evidence" value="ECO:0007669"/>
    <property type="project" value="InterPro"/>
</dbReference>
<dbReference type="InterPro" id="IPR027417">
    <property type="entry name" value="P-loop_NTPase"/>
</dbReference>
<proteinExistence type="inferred from homology"/>
<organism evidence="5">
    <name type="scientific">Echinostoma caproni</name>
    <dbReference type="NCBI Taxonomy" id="27848"/>
    <lineage>
        <taxon>Eukaryota</taxon>
        <taxon>Metazoa</taxon>
        <taxon>Spiralia</taxon>
        <taxon>Lophotrochozoa</taxon>
        <taxon>Platyhelminthes</taxon>
        <taxon>Trematoda</taxon>
        <taxon>Digenea</taxon>
        <taxon>Plagiorchiida</taxon>
        <taxon>Echinostomata</taxon>
        <taxon>Echinostomatoidea</taxon>
        <taxon>Echinostomatidae</taxon>
        <taxon>Echinostoma</taxon>
    </lineage>
</organism>
<dbReference type="WBParaSite" id="ECPE_0000222001-mRNA-1">
    <property type="protein sequence ID" value="ECPE_0000222001-mRNA-1"/>
    <property type="gene ID" value="ECPE_0000222001"/>
</dbReference>
<sequence>MGRCLGQYVVVFNCSDQMDFRGLGRIFKGLAQSGSWGCFDEFNRLELPVLSVAAMQIAIVLQAKREYKASFTFSDGEVVSMNPEFGIFITMNPGYAGRQRLPENLKTSFRLVAMMVPDRQIIIRVKLAACGFVNNAQLASKFHCLSQLCEEQLTKQ</sequence>
<dbReference type="Gene3D" id="1.10.8.710">
    <property type="match status" value="1"/>
</dbReference>
<dbReference type="InterPro" id="IPR026983">
    <property type="entry name" value="DHC"/>
</dbReference>
<evidence type="ECO:0000313" key="4">
    <source>
        <dbReference type="Proteomes" id="UP000272942"/>
    </source>
</evidence>
<evidence type="ECO:0000313" key="3">
    <source>
        <dbReference type="EMBL" id="VDP65795.1"/>
    </source>
</evidence>
<gene>
    <name evidence="3" type="ORF">ECPE_LOCUS2220</name>
</gene>
<name>A0A183A5I5_9TREM</name>
<dbReference type="AlphaFoldDB" id="A0A183A5I5"/>
<dbReference type="GO" id="GO:0005858">
    <property type="term" value="C:axonemal dynein complex"/>
    <property type="evidence" value="ECO:0007669"/>
    <property type="project" value="TreeGrafter"/>
</dbReference>
<keyword evidence="4" id="KW-1185">Reference proteome</keyword>
<evidence type="ECO:0000313" key="5">
    <source>
        <dbReference type="WBParaSite" id="ECPE_0000222001-mRNA-1"/>
    </source>
</evidence>
<reference evidence="3 4" key="2">
    <citation type="submission" date="2018-11" db="EMBL/GenBank/DDBJ databases">
        <authorList>
            <consortium name="Pathogen Informatics"/>
        </authorList>
    </citation>
    <scope>NUCLEOTIDE SEQUENCE [LARGE SCALE GENOMIC DNA]</scope>
    <source>
        <strain evidence="3 4">Egypt</strain>
    </source>
</reference>
<feature type="domain" description="Dynein heavy chain hydrolytic ATP-binding dynein motor region" evidence="2">
    <location>
        <begin position="1"/>
        <end position="156"/>
    </location>
</feature>
<dbReference type="GO" id="GO:0051959">
    <property type="term" value="F:dynein light intermediate chain binding"/>
    <property type="evidence" value="ECO:0007669"/>
    <property type="project" value="InterPro"/>
</dbReference>
<dbReference type="Gene3D" id="3.40.50.300">
    <property type="entry name" value="P-loop containing nucleotide triphosphate hydrolases"/>
    <property type="match status" value="1"/>
</dbReference>